<dbReference type="FunFam" id="3.40.50.1370:FF:000007">
    <property type="entry name" value="Aspartate carbamoyltransferase"/>
    <property type="match status" value="1"/>
</dbReference>
<dbReference type="HAMAP" id="MF_00001">
    <property type="entry name" value="Asp_carb_tr"/>
    <property type="match status" value="1"/>
</dbReference>
<reference evidence="10" key="1">
    <citation type="submission" date="2018-06" db="EMBL/GenBank/DDBJ databases">
        <authorList>
            <person name="Zhirakovskaya E."/>
        </authorList>
    </citation>
    <scope>NUCLEOTIDE SEQUENCE</scope>
</reference>
<keyword evidence="5" id="KW-0665">Pyrimidine biosynthesis</keyword>
<proteinExistence type="inferred from homology"/>
<dbReference type="PRINTS" id="PR00101">
    <property type="entry name" value="ATCASE"/>
</dbReference>
<gene>
    <name evidence="10" type="ORF">MNBD_NITROSPIRAE01-1585</name>
</gene>
<evidence type="ECO:0000256" key="2">
    <source>
        <dbReference type="ARBA" id="ARBA00008896"/>
    </source>
</evidence>
<dbReference type="GO" id="GO:0006207">
    <property type="term" value="P:'de novo' pyrimidine nucleobase biosynthetic process"/>
    <property type="evidence" value="ECO:0007669"/>
    <property type="project" value="InterPro"/>
</dbReference>
<comment type="function">
    <text evidence="6">Catalyzes the condensation of carbamoyl phosphate and aspartate to form carbamoyl aspartate and inorganic phosphate, the committed step in the de novo pyrimidine nucleotide biosynthesis pathway.</text>
</comment>
<dbReference type="GO" id="GO:0004070">
    <property type="term" value="F:aspartate carbamoyltransferase activity"/>
    <property type="evidence" value="ECO:0007669"/>
    <property type="project" value="UniProtKB-EC"/>
</dbReference>
<comment type="catalytic activity">
    <reaction evidence="7">
        <text>carbamoyl phosphate + L-aspartate = N-carbamoyl-L-aspartate + phosphate + H(+)</text>
        <dbReference type="Rhea" id="RHEA:20013"/>
        <dbReference type="ChEBI" id="CHEBI:15378"/>
        <dbReference type="ChEBI" id="CHEBI:29991"/>
        <dbReference type="ChEBI" id="CHEBI:32814"/>
        <dbReference type="ChEBI" id="CHEBI:43474"/>
        <dbReference type="ChEBI" id="CHEBI:58228"/>
        <dbReference type="EC" id="2.1.3.2"/>
    </reaction>
</comment>
<dbReference type="GO" id="GO:0005829">
    <property type="term" value="C:cytosol"/>
    <property type="evidence" value="ECO:0007669"/>
    <property type="project" value="TreeGrafter"/>
</dbReference>
<evidence type="ECO:0000313" key="10">
    <source>
        <dbReference type="EMBL" id="VAX27047.1"/>
    </source>
</evidence>
<dbReference type="UniPathway" id="UPA00070">
    <property type="reaction ID" value="UER00116"/>
</dbReference>
<evidence type="ECO:0000259" key="8">
    <source>
        <dbReference type="Pfam" id="PF00185"/>
    </source>
</evidence>
<dbReference type="PANTHER" id="PTHR45753:SF6">
    <property type="entry name" value="ASPARTATE CARBAMOYLTRANSFERASE"/>
    <property type="match status" value="1"/>
</dbReference>
<dbReference type="Pfam" id="PF00185">
    <property type="entry name" value="OTCace"/>
    <property type="match status" value="1"/>
</dbReference>
<evidence type="ECO:0000256" key="4">
    <source>
        <dbReference type="ARBA" id="ARBA00022679"/>
    </source>
</evidence>
<dbReference type="GO" id="GO:0016597">
    <property type="term" value="F:amino acid binding"/>
    <property type="evidence" value="ECO:0007669"/>
    <property type="project" value="InterPro"/>
</dbReference>
<dbReference type="Gene3D" id="3.40.50.1370">
    <property type="entry name" value="Aspartate/ornithine carbamoyltransferase"/>
    <property type="match status" value="2"/>
</dbReference>
<evidence type="ECO:0000259" key="9">
    <source>
        <dbReference type="Pfam" id="PF02729"/>
    </source>
</evidence>
<dbReference type="NCBIfam" id="NF002032">
    <property type="entry name" value="PRK00856.1"/>
    <property type="match status" value="1"/>
</dbReference>
<dbReference type="PRINTS" id="PR00100">
    <property type="entry name" value="AOTCASE"/>
</dbReference>
<dbReference type="SUPFAM" id="SSF53671">
    <property type="entry name" value="Aspartate/ornithine carbamoyltransferase"/>
    <property type="match status" value="1"/>
</dbReference>
<dbReference type="PROSITE" id="PS00097">
    <property type="entry name" value="CARBAMOYLTRANSFERASE"/>
    <property type="match status" value="1"/>
</dbReference>
<keyword evidence="4 10" id="KW-0808">Transferase</keyword>
<comment type="similarity">
    <text evidence="2">Belongs to the aspartate/ornithine carbamoyltransferase superfamily. ATCase family.</text>
</comment>
<dbReference type="InterPro" id="IPR006131">
    <property type="entry name" value="Asp_carbamoyltransf_Asp/Orn-bd"/>
</dbReference>
<dbReference type="InterPro" id="IPR006132">
    <property type="entry name" value="Asp/Orn_carbamoyltranf_P-bd"/>
</dbReference>
<dbReference type="InterPro" id="IPR002082">
    <property type="entry name" value="Asp_carbamoyltransf"/>
</dbReference>
<dbReference type="EC" id="2.1.3.2" evidence="3"/>
<dbReference type="NCBIfam" id="TIGR00670">
    <property type="entry name" value="asp_carb_tr"/>
    <property type="match status" value="1"/>
</dbReference>
<evidence type="ECO:0000256" key="6">
    <source>
        <dbReference type="ARBA" id="ARBA00043884"/>
    </source>
</evidence>
<evidence type="ECO:0000256" key="1">
    <source>
        <dbReference type="ARBA" id="ARBA00004852"/>
    </source>
</evidence>
<dbReference type="GO" id="GO:0044205">
    <property type="term" value="P:'de novo' UMP biosynthetic process"/>
    <property type="evidence" value="ECO:0007669"/>
    <property type="project" value="UniProtKB-UniPathway"/>
</dbReference>
<feature type="domain" description="Aspartate/ornithine carbamoyltransferase Asp/Orn-binding" evidence="8">
    <location>
        <begin position="155"/>
        <end position="301"/>
    </location>
</feature>
<protein>
    <recommendedName>
        <fullName evidence="3">aspartate carbamoyltransferase</fullName>
        <ecNumber evidence="3">2.1.3.2</ecNumber>
    </recommendedName>
</protein>
<accession>A0A3B1DEH9</accession>
<evidence type="ECO:0000256" key="5">
    <source>
        <dbReference type="ARBA" id="ARBA00022975"/>
    </source>
</evidence>
<dbReference type="AlphaFoldDB" id="A0A3B1DEH9"/>
<dbReference type="PANTHER" id="PTHR45753">
    <property type="entry name" value="ORNITHINE CARBAMOYLTRANSFERASE, MITOCHONDRIAL"/>
    <property type="match status" value="1"/>
</dbReference>
<dbReference type="EMBL" id="UOGF01000022">
    <property type="protein sequence ID" value="VAX27047.1"/>
    <property type="molecule type" value="Genomic_DNA"/>
</dbReference>
<evidence type="ECO:0000256" key="3">
    <source>
        <dbReference type="ARBA" id="ARBA00013008"/>
    </source>
</evidence>
<comment type="pathway">
    <text evidence="1">Pyrimidine metabolism; UMP biosynthesis via de novo pathway; (S)-dihydroorotate from bicarbonate: step 2/3.</text>
</comment>
<name>A0A3B1DEH9_9ZZZZ</name>
<dbReference type="GO" id="GO:0006520">
    <property type="term" value="P:amino acid metabolic process"/>
    <property type="evidence" value="ECO:0007669"/>
    <property type="project" value="InterPro"/>
</dbReference>
<dbReference type="InterPro" id="IPR006130">
    <property type="entry name" value="Asp/Orn_carbamoylTrfase"/>
</dbReference>
<dbReference type="InterPro" id="IPR036901">
    <property type="entry name" value="Asp/Orn_carbamoylTrfase_sf"/>
</dbReference>
<evidence type="ECO:0000256" key="7">
    <source>
        <dbReference type="ARBA" id="ARBA00048859"/>
    </source>
</evidence>
<organism evidence="10">
    <name type="scientific">hydrothermal vent metagenome</name>
    <dbReference type="NCBI Taxonomy" id="652676"/>
    <lineage>
        <taxon>unclassified sequences</taxon>
        <taxon>metagenomes</taxon>
        <taxon>ecological metagenomes</taxon>
    </lineage>
</organism>
<sequence length="308" mass="33679">MQLKRKDILGIADLDREEIDLILQTAESFKEVSNRDIKKVPALRGKTVVNLFFEPSTRTRTSFELAGKRLSADVINISSSSSSTLKGESLLDTIRNIQAMHSDFIIVRHASSGVPHFLARSVESAVINAGDGANEHPSQALLDLMTIKENKSTIKGLKIVIIGDILHGRVAHSNIHALKKYSADLHLVAPPTLIPSGIERWGVQVHYQLDEALVGADVIMLLRLQLERQEGSYFPTLREYAELYGLNRSRLALADSDVLVMHPGPINRGVEVTSDVADGLSSVILQQVSNGVAVRMALLFLLSGGQHA</sequence>
<feature type="domain" description="Aspartate/ornithine carbamoyltransferase carbamoyl-P binding" evidence="9">
    <location>
        <begin position="6"/>
        <end position="149"/>
    </location>
</feature>
<dbReference type="Pfam" id="PF02729">
    <property type="entry name" value="OTCace_N"/>
    <property type="match status" value="1"/>
</dbReference>